<dbReference type="OrthoDB" id="10392382at2759"/>
<feature type="region of interest" description="Disordered" evidence="2">
    <location>
        <begin position="282"/>
        <end position="306"/>
    </location>
</feature>
<name>A0A165E2Y0_9BASI</name>
<evidence type="ECO:0000313" key="4">
    <source>
        <dbReference type="Proteomes" id="UP000076842"/>
    </source>
</evidence>
<protein>
    <submittedName>
        <fullName evidence="3">Uncharacterized protein</fullName>
    </submittedName>
</protein>
<reference evidence="3 4" key="1">
    <citation type="journal article" date="2016" name="Mol. Biol. Evol.">
        <title>Comparative Genomics of Early-Diverging Mushroom-Forming Fungi Provides Insights into the Origins of Lignocellulose Decay Capabilities.</title>
        <authorList>
            <person name="Nagy L.G."/>
            <person name="Riley R."/>
            <person name="Tritt A."/>
            <person name="Adam C."/>
            <person name="Daum C."/>
            <person name="Floudas D."/>
            <person name="Sun H."/>
            <person name="Yadav J.S."/>
            <person name="Pangilinan J."/>
            <person name="Larsson K.H."/>
            <person name="Matsuura K."/>
            <person name="Barry K."/>
            <person name="Labutti K."/>
            <person name="Kuo R."/>
            <person name="Ohm R.A."/>
            <person name="Bhattacharya S.S."/>
            <person name="Shirouzu T."/>
            <person name="Yoshinaga Y."/>
            <person name="Martin F.M."/>
            <person name="Grigoriev I.V."/>
            <person name="Hibbett D.S."/>
        </authorList>
    </citation>
    <scope>NUCLEOTIDE SEQUENCE [LARGE SCALE GENOMIC DNA]</scope>
    <source>
        <strain evidence="3 4">HHB12733</strain>
    </source>
</reference>
<proteinExistence type="predicted"/>
<evidence type="ECO:0000313" key="3">
    <source>
        <dbReference type="EMBL" id="KZT53993.1"/>
    </source>
</evidence>
<keyword evidence="1" id="KW-0175">Coiled coil</keyword>
<dbReference type="InParanoid" id="A0A165E2Y0"/>
<feature type="coiled-coil region" evidence="1">
    <location>
        <begin position="229"/>
        <end position="263"/>
    </location>
</feature>
<evidence type="ECO:0000256" key="1">
    <source>
        <dbReference type="SAM" id="Coils"/>
    </source>
</evidence>
<keyword evidence="4" id="KW-1185">Reference proteome</keyword>
<evidence type="ECO:0000256" key="2">
    <source>
        <dbReference type="SAM" id="MobiDB-lite"/>
    </source>
</evidence>
<sequence>MFCNGFEVWLEVEGKRMLEHKPSVPEQSKPGQFKTTCYVLSEPGKTFRIWGKHHLEQSASKGPKRQVLTVMINLNEVCKIYSEDSERQTAWRWATGAEIMSSKAPGGTPGFVFENAPPSPSRNPSSGKITERSIAVTIRPEVGRRVYEDEATTQADDCETGKDEYGRAYREVWKQDGDERCFTFHPASFFDLQLGGVLPSTHVVYLENYALKEQNAVCQKQGERLVEHNQALEDSLKRTNKLMETLLEDKETLLKERTALVAERDALVAEARRILAEIAKLRTSEGDSAQQSEDAAAADPRKRRRS</sequence>
<dbReference type="EMBL" id="KV424024">
    <property type="protein sequence ID" value="KZT53993.1"/>
    <property type="molecule type" value="Genomic_DNA"/>
</dbReference>
<dbReference type="AlphaFoldDB" id="A0A165E2Y0"/>
<gene>
    <name evidence="3" type="ORF">CALCODRAFT_519701</name>
</gene>
<accession>A0A165E2Y0</accession>
<organism evidence="3 4">
    <name type="scientific">Calocera cornea HHB12733</name>
    <dbReference type="NCBI Taxonomy" id="1353952"/>
    <lineage>
        <taxon>Eukaryota</taxon>
        <taxon>Fungi</taxon>
        <taxon>Dikarya</taxon>
        <taxon>Basidiomycota</taxon>
        <taxon>Agaricomycotina</taxon>
        <taxon>Dacrymycetes</taxon>
        <taxon>Dacrymycetales</taxon>
        <taxon>Dacrymycetaceae</taxon>
        <taxon>Calocera</taxon>
    </lineage>
</organism>
<dbReference type="Proteomes" id="UP000076842">
    <property type="component" value="Unassembled WGS sequence"/>
</dbReference>
<feature type="compositionally biased region" description="Low complexity" evidence="2">
    <location>
        <begin position="287"/>
        <end position="298"/>
    </location>
</feature>